<evidence type="ECO:0000259" key="1">
    <source>
        <dbReference type="Pfam" id="PF12937"/>
    </source>
</evidence>
<feature type="non-terminal residue" evidence="2">
    <location>
        <position position="81"/>
    </location>
</feature>
<comment type="caution">
    <text evidence="2">The sequence shown here is derived from an EMBL/GenBank/DDBJ whole genome shotgun (WGS) entry which is preliminary data.</text>
</comment>
<dbReference type="CDD" id="cd09917">
    <property type="entry name" value="F-box_SF"/>
    <property type="match status" value="1"/>
</dbReference>
<dbReference type="EMBL" id="VDMD01000016">
    <property type="protein sequence ID" value="TRM61564.1"/>
    <property type="molecule type" value="Genomic_DNA"/>
</dbReference>
<name>A0A550C9U5_9AGAR</name>
<evidence type="ECO:0000313" key="2">
    <source>
        <dbReference type="EMBL" id="TRM61564.1"/>
    </source>
</evidence>
<dbReference type="InterPro" id="IPR001810">
    <property type="entry name" value="F-box_dom"/>
</dbReference>
<dbReference type="AlphaFoldDB" id="A0A550C9U5"/>
<gene>
    <name evidence="2" type="ORF">BD626DRAFT_501421</name>
</gene>
<proteinExistence type="predicted"/>
<dbReference type="Proteomes" id="UP000320762">
    <property type="component" value="Unassembled WGS sequence"/>
</dbReference>
<organism evidence="2 3">
    <name type="scientific">Schizophyllum amplum</name>
    <dbReference type="NCBI Taxonomy" id="97359"/>
    <lineage>
        <taxon>Eukaryota</taxon>
        <taxon>Fungi</taxon>
        <taxon>Dikarya</taxon>
        <taxon>Basidiomycota</taxon>
        <taxon>Agaricomycotina</taxon>
        <taxon>Agaricomycetes</taxon>
        <taxon>Agaricomycetidae</taxon>
        <taxon>Agaricales</taxon>
        <taxon>Schizophyllaceae</taxon>
        <taxon>Schizophyllum</taxon>
    </lineage>
</organism>
<dbReference type="Gene3D" id="1.20.1280.50">
    <property type="match status" value="1"/>
</dbReference>
<feature type="domain" description="F-box" evidence="1">
    <location>
        <begin position="5"/>
        <end position="40"/>
    </location>
</feature>
<protein>
    <recommendedName>
        <fullName evidence="1">F-box domain-containing protein</fullName>
    </recommendedName>
</protein>
<sequence>MAPTDLPNEILHAIFTAGYLPKWDLGRLARVSTSWHHAATPLLLEDMAEIRPLVMLMPKDAWCVVDVPSQVQPAIQCVVRV</sequence>
<dbReference type="Pfam" id="PF12937">
    <property type="entry name" value="F-box-like"/>
    <property type="match status" value="1"/>
</dbReference>
<evidence type="ECO:0000313" key="3">
    <source>
        <dbReference type="Proteomes" id="UP000320762"/>
    </source>
</evidence>
<keyword evidence="3" id="KW-1185">Reference proteome</keyword>
<accession>A0A550C9U5</accession>
<dbReference type="SUPFAM" id="SSF81383">
    <property type="entry name" value="F-box domain"/>
    <property type="match status" value="1"/>
</dbReference>
<dbReference type="InterPro" id="IPR036047">
    <property type="entry name" value="F-box-like_dom_sf"/>
</dbReference>
<reference evidence="2 3" key="1">
    <citation type="journal article" date="2019" name="New Phytol.">
        <title>Comparative genomics reveals unique wood-decay strategies and fruiting body development in the Schizophyllaceae.</title>
        <authorList>
            <person name="Almasi E."/>
            <person name="Sahu N."/>
            <person name="Krizsan K."/>
            <person name="Balint B."/>
            <person name="Kovacs G.M."/>
            <person name="Kiss B."/>
            <person name="Cseklye J."/>
            <person name="Drula E."/>
            <person name="Henrissat B."/>
            <person name="Nagy I."/>
            <person name="Chovatia M."/>
            <person name="Adam C."/>
            <person name="LaButti K."/>
            <person name="Lipzen A."/>
            <person name="Riley R."/>
            <person name="Grigoriev I.V."/>
            <person name="Nagy L.G."/>
        </authorList>
    </citation>
    <scope>NUCLEOTIDE SEQUENCE [LARGE SCALE GENOMIC DNA]</scope>
    <source>
        <strain evidence="2 3">NL-1724</strain>
    </source>
</reference>